<dbReference type="EMBL" id="BMFY01000007">
    <property type="protein sequence ID" value="GGA15612.1"/>
    <property type="molecule type" value="Genomic_DNA"/>
</dbReference>
<keyword evidence="3" id="KW-1185">Reference proteome</keyword>
<dbReference type="Gene3D" id="3.10.180.10">
    <property type="entry name" value="2,3-Dihydroxybiphenyl 1,2-Dioxygenase, domain 1"/>
    <property type="match status" value="2"/>
</dbReference>
<dbReference type="SUPFAM" id="SSF54593">
    <property type="entry name" value="Glyoxalase/Bleomycin resistance protein/Dihydroxybiphenyl dioxygenase"/>
    <property type="match status" value="1"/>
</dbReference>
<reference evidence="2" key="1">
    <citation type="journal article" date="2014" name="Int. J. Syst. Evol. Microbiol.">
        <title>Complete genome sequence of Corynebacterium casei LMG S-19264T (=DSM 44701T), isolated from a smear-ripened cheese.</title>
        <authorList>
            <consortium name="US DOE Joint Genome Institute (JGI-PGF)"/>
            <person name="Walter F."/>
            <person name="Albersmeier A."/>
            <person name="Kalinowski J."/>
            <person name="Ruckert C."/>
        </authorList>
    </citation>
    <scope>NUCLEOTIDE SEQUENCE</scope>
    <source>
        <strain evidence="2">CGMCC 1.12785</strain>
    </source>
</reference>
<protein>
    <submittedName>
        <fullName evidence="2">Putative glyoxylase CFP32</fullName>
    </submittedName>
</protein>
<dbReference type="PANTHER" id="PTHR33993:SF14">
    <property type="entry name" value="GB|AAF24581.1"/>
    <property type="match status" value="1"/>
</dbReference>
<dbReference type="InterPro" id="IPR041581">
    <property type="entry name" value="Glyoxalase_6"/>
</dbReference>
<dbReference type="Proteomes" id="UP000616114">
    <property type="component" value="Unassembled WGS sequence"/>
</dbReference>
<feature type="domain" description="VOC" evidence="1">
    <location>
        <begin position="132"/>
        <end position="251"/>
    </location>
</feature>
<evidence type="ECO:0000313" key="2">
    <source>
        <dbReference type="EMBL" id="GGA15612.1"/>
    </source>
</evidence>
<dbReference type="RefSeq" id="WP_188550611.1">
    <property type="nucleotide sequence ID" value="NZ_BMFY01000007.1"/>
</dbReference>
<organism evidence="2 3">
    <name type="scientific">Sediminivirga luteola</name>
    <dbReference type="NCBI Taxonomy" id="1774748"/>
    <lineage>
        <taxon>Bacteria</taxon>
        <taxon>Bacillati</taxon>
        <taxon>Actinomycetota</taxon>
        <taxon>Actinomycetes</taxon>
        <taxon>Micrococcales</taxon>
        <taxon>Brevibacteriaceae</taxon>
        <taxon>Sediminivirga</taxon>
    </lineage>
</organism>
<comment type="caution">
    <text evidence="2">The sequence shown here is derived from an EMBL/GenBank/DDBJ whole genome shotgun (WGS) entry which is preliminary data.</text>
</comment>
<evidence type="ECO:0000259" key="1">
    <source>
        <dbReference type="PROSITE" id="PS51819"/>
    </source>
</evidence>
<gene>
    <name evidence="2" type="primary">cfp32</name>
    <name evidence="2" type="ORF">GCM10011333_18240</name>
</gene>
<evidence type="ECO:0000313" key="3">
    <source>
        <dbReference type="Proteomes" id="UP000616114"/>
    </source>
</evidence>
<name>A0A8J2TYH9_9MICO</name>
<proteinExistence type="predicted"/>
<feature type="domain" description="VOC" evidence="1">
    <location>
        <begin position="8"/>
        <end position="119"/>
    </location>
</feature>
<accession>A0A8J2TYH9</accession>
<dbReference type="Pfam" id="PF18029">
    <property type="entry name" value="Glyoxalase_6"/>
    <property type="match status" value="1"/>
</dbReference>
<dbReference type="PANTHER" id="PTHR33993">
    <property type="entry name" value="GLYOXALASE-RELATED"/>
    <property type="match status" value="1"/>
</dbReference>
<dbReference type="AlphaFoldDB" id="A0A8J2TYH9"/>
<dbReference type="InterPro" id="IPR029068">
    <property type="entry name" value="Glyas_Bleomycin-R_OHBP_Dase"/>
</dbReference>
<dbReference type="InterPro" id="IPR037523">
    <property type="entry name" value="VOC_core"/>
</dbReference>
<dbReference type="PROSITE" id="PS51819">
    <property type="entry name" value="VOC"/>
    <property type="match status" value="2"/>
</dbReference>
<dbReference type="InterPro" id="IPR004360">
    <property type="entry name" value="Glyas_Fos-R_dOase_dom"/>
</dbReference>
<sequence length="255" mass="27084">MTETTAGVPNLIDLQTPDSDAAAQFYVELFGRRIEDKAPAGYRYSRTLDGAVIAGLRQTDGDQPAAWTVYLTTNDIARATRHTAESDARILYGPVDVPGQGEVALIADPTGAITGLWQPRPGWRFASHTPGAFAWAELLTPRGSVADDFYARLVGLGSTQIGNADTYDYAVWTPTGHQAPVAGRHQIVAHDGGPAHWRVYFTVDPAIGTDQVLTNALRLGATLVAEPSDIPAGRVAVLADPAGAQFALLTPAPRT</sequence>
<reference evidence="2" key="2">
    <citation type="submission" date="2020-09" db="EMBL/GenBank/DDBJ databases">
        <authorList>
            <person name="Sun Q."/>
            <person name="Zhou Y."/>
        </authorList>
    </citation>
    <scope>NUCLEOTIDE SEQUENCE</scope>
    <source>
        <strain evidence="2">CGMCC 1.12785</strain>
    </source>
</reference>
<dbReference type="Pfam" id="PF00903">
    <property type="entry name" value="Glyoxalase"/>
    <property type="match status" value="1"/>
</dbReference>
<dbReference type="InterPro" id="IPR052164">
    <property type="entry name" value="Anthracycline_SecMetBiosynth"/>
</dbReference>